<name>A0A5C7FK19_9BACT</name>
<dbReference type="EMBL" id="VOXD01000001">
    <property type="protein sequence ID" value="TXF91669.1"/>
    <property type="molecule type" value="Genomic_DNA"/>
</dbReference>
<keyword evidence="3" id="KW-1185">Reference proteome</keyword>
<sequence length="232" mass="25699">MNKSEKRRYLSLIAAEQIDETIDQLKAAIAPDHPEYKRVVQLEKRFRELGERIDLGTLNAEDVSRIRSRISGGLGDIVREYEPKTAAAAPTESKTDKPVFKLDLPEEKKEKPKLDLKTIGYHGELDYAGSPTKKEQTVNLLKAYGAAYHTAREAVKKAGMEMVSGDRDGGRIEAAIAPTGTGGYGEKILMWLTPLDGSTTRVHVVVDSQLPTLAFDFGRNKTKLGILVSYLR</sequence>
<reference evidence="2 3" key="1">
    <citation type="submission" date="2019-08" db="EMBL/GenBank/DDBJ databases">
        <title>Lewinella sp. strain SSH13 Genome sequencing and assembly.</title>
        <authorList>
            <person name="Kim I."/>
        </authorList>
    </citation>
    <scope>NUCLEOTIDE SEQUENCE [LARGE SCALE GENOMIC DNA]</scope>
    <source>
        <strain evidence="2 3">SSH13</strain>
    </source>
</reference>
<dbReference type="AlphaFoldDB" id="A0A5C7FK19"/>
<evidence type="ECO:0000313" key="3">
    <source>
        <dbReference type="Proteomes" id="UP000321907"/>
    </source>
</evidence>
<dbReference type="Pfam" id="PF19964">
    <property type="entry name" value="EAD11"/>
    <property type="match status" value="1"/>
</dbReference>
<gene>
    <name evidence="2" type="ORF">FUA23_00355</name>
</gene>
<accession>A0A5C7FK19</accession>
<evidence type="ECO:0000259" key="1">
    <source>
        <dbReference type="Pfam" id="PF19964"/>
    </source>
</evidence>
<protein>
    <recommendedName>
        <fullName evidence="1">Effector-associated domain-containing protein</fullName>
    </recommendedName>
</protein>
<dbReference type="InterPro" id="IPR045439">
    <property type="entry name" value="EAD11"/>
</dbReference>
<dbReference type="OrthoDB" id="1492868at2"/>
<proteinExistence type="predicted"/>
<dbReference type="Proteomes" id="UP000321907">
    <property type="component" value="Unassembled WGS sequence"/>
</dbReference>
<evidence type="ECO:0000313" key="2">
    <source>
        <dbReference type="EMBL" id="TXF91669.1"/>
    </source>
</evidence>
<feature type="domain" description="Effector-associated" evidence="1">
    <location>
        <begin position="8"/>
        <end position="81"/>
    </location>
</feature>
<comment type="caution">
    <text evidence="2">The sequence shown here is derived from an EMBL/GenBank/DDBJ whole genome shotgun (WGS) entry which is preliminary data.</text>
</comment>
<organism evidence="2 3">
    <name type="scientific">Neolewinella aurantiaca</name>
    <dbReference type="NCBI Taxonomy" id="2602767"/>
    <lineage>
        <taxon>Bacteria</taxon>
        <taxon>Pseudomonadati</taxon>
        <taxon>Bacteroidota</taxon>
        <taxon>Saprospiria</taxon>
        <taxon>Saprospirales</taxon>
        <taxon>Lewinellaceae</taxon>
        <taxon>Neolewinella</taxon>
    </lineage>
</organism>
<dbReference type="RefSeq" id="WP_147928710.1">
    <property type="nucleotide sequence ID" value="NZ_VOXD01000001.1"/>
</dbReference>